<dbReference type="RefSeq" id="WP_004609651.1">
    <property type="nucleotide sequence ID" value="NZ_CP102275.1"/>
</dbReference>
<protein>
    <submittedName>
        <fullName evidence="1">Uncharacterized protein</fullName>
    </submittedName>
</protein>
<name>B1BZW4_9FIRM</name>
<organism evidence="1 2">
    <name type="scientific">Thomasclavelia spiroformis DSM 1552</name>
    <dbReference type="NCBI Taxonomy" id="428126"/>
    <lineage>
        <taxon>Bacteria</taxon>
        <taxon>Bacillati</taxon>
        <taxon>Bacillota</taxon>
        <taxon>Erysipelotrichia</taxon>
        <taxon>Erysipelotrichales</taxon>
        <taxon>Coprobacillaceae</taxon>
        <taxon>Thomasclavelia</taxon>
    </lineage>
</organism>
<evidence type="ECO:0000313" key="1">
    <source>
        <dbReference type="EMBL" id="EDS75961.1"/>
    </source>
</evidence>
<dbReference type="EMBL" id="ABIK02000004">
    <property type="protein sequence ID" value="EDS75961.1"/>
    <property type="molecule type" value="Genomic_DNA"/>
</dbReference>
<keyword evidence="2" id="KW-1185">Reference proteome</keyword>
<evidence type="ECO:0000313" key="2">
    <source>
        <dbReference type="Proteomes" id="UP000004910"/>
    </source>
</evidence>
<reference evidence="1" key="1">
    <citation type="submission" date="2008-02" db="EMBL/GenBank/DDBJ databases">
        <authorList>
            <person name="Fulton L."/>
            <person name="Clifton S."/>
            <person name="Fulton B."/>
            <person name="Xu J."/>
            <person name="Minx P."/>
            <person name="Pepin K.H."/>
            <person name="Johnson M."/>
            <person name="Thiruvilangam P."/>
            <person name="Bhonagiri V."/>
            <person name="Nash W.E."/>
            <person name="Mardis E.R."/>
            <person name="Wilson R.K."/>
        </authorList>
    </citation>
    <scope>NUCLEOTIDE SEQUENCE [LARGE SCALE GENOMIC DNA]</scope>
    <source>
        <strain evidence="1">DSM 1552</strain>
    </source>
</reference>
<dbReference type="OrthoDB" id="1655465at2"/>
<accession>B1BZW4</accession>
<proteinExistence type="predicted"/>
<dbReference type="STRING" id="428126.CLOSPI_00491"/>
<dbReference type="Proteomes" id="UP000004910">
    <property type="component" value="Unassembled WGS sequence"/>
</dbReference>
<dbReference type="AlphaFoldDB" id="B1BZW4"/>
<sequence length="281" mass="33343">MKNLVIKKGIYKYQLQIDKIKYCLGFNFVEKYQFKNMLFEYFYNSKLSEYSKENIGEVCLEINENKIKNRDVSFYYVDHNYSIDIDLKLNSKSLISAYLEMLLLDEQYIDTINSINILFEAFASELDDNLITSKFITYTPKQFLKILSPMFCYEEEQANEHDLSYNELIIFQLKMINYIAKKQQKIVVCLVEIPELTIEINEILKNMNNCIVIVLLCKYNLELNLKDIILFDNIVLDLNDEEQLYNYFIDKGIYTVQEAKDKMKKIIDNGITKIDMSILKD</sequence>
<reference evidence="1" key="2">
    <citation type="submission" date="2014-06" db="EMBL/GenBank/DDBJ databases">
        <title>Draft genome sequence of Clostridium spiroforme (DSM 1552).</title>
        <authorList>
            <person name="Sudarsanam P."/>
            <person name="Ley R."/>
            <person name="Guruge J."/>
            <person name="Turnbaugh P.J."/>
            <person name="Mahowald M."/>
            <person name="Liep D."/>
            <person name="Gordon J."/>
        </authorList>
    </citation>
    <scope>NUCLEOTIDE SEQUENCE</scope>
    <source>
        <strain evidence="1">DSM 1552</strain>
    </source>
</reference>
<dbReference type="HOGENOM" id="CLU_989393_0_0_9"/>
<dbReference type="GeneID" id="94018074"/>
<gene>
    <name evidence="1" type="ORF">CLOSPI_00491</name>
</gene>
<comment type="caution">
    <text evidence="1">The sequence shown here is derived from an EMBL/GenBank/DDBJ whole genome shotgun (WGS) entry which is preliminary data.</text>
</comment>
<dbReference type="eggNOG" id="ENOG5033326">
    <property type="taxonomic scope" value="Bacteria"/>
</dbReference>